<evidence type="ECO:0000256" key="2">
    <source>
        <dbReference type="SAM" id="MobiDB-lite"/>
    </source>
</evidence>
<comment type="caution">
    <text evidence="4">The sequence shown here is derived from an EMBL/GenBank/DDBJ whole genome shotgun (WGS) entry which is preliminary data.</text>
</comment>
<feature type="domain" description="CCHC-type" evidence="3">
    <location>
        <begin position="134"/>
        <end position="147"/>
    </location>
</feature>
<feature type="region of interest" description="Disordered" evidence="2">
    <location>
        <begin position="173"/>
        <end position="234"/>
    </location>
</feature>
<keyword evidence="5" id="KW-1185">Reference proteome</keyword>
<evidence type="ECO:0000313" key="4">
    <source>
        <dbReference type="EMBL" id="KAK4397094.1"/>
    </source>
</evidence>
<name>A0AAE1WPW5_9LAMI</name>
<evidence type="ECO:0000313" key="5">
    <source>
        <dbReference type="Proteomes" id="UP001289374"/>
    </source>
</evidence>
<gene>
    <name evidence="4" type="ORF">Sango_1546000</name>
</gene>
<dbReference type="PROSITE" id="PS50158">
    <property type="entry name" value="ZF_CCHC"/>
    <property type="match status" value="1"/>
</dbReference>
<organism evidence="4 5">
    <name type="scientific">Sesamum angolense</name>
    <dbReference type="NCBI Taxonomy" id="2727404"/>
    <lineage>
        <taxon>Eukaryota</taxon>
        <taxon>Viridiplantae</taxon>
        <taxon>Streptophyta</taxon>
        <taxon>Embryophyta</taxon>
        <taxon>Tracheophyta</taxon>
        <taxon>Spermatophyta</taxon>
        <taxon>Magnoliopsida</taxon>
        <taxon>eudicotyledons</taxon>
        <taxon>Gunneridae</taxon>
        <taxon>Pentapetalae</taxon>
        <taxon>asterids</taxon>
        <taxon>lamiids</taxon>
        <taxon>Lamiales</taxon>
        <taxon>Pedaliaceae</taxon>
        <taxon>Sesamum</taxon>
    </lineage>
</organism>
<evidence type="ECO:0000259" key="3">
    <source>
        <dbReference type="PROSITE" id="PS50158"/>
    </source>
</evidence>
<dbReference type="PANTHER" id="PTHR31286:SF178">
    <property type="entry name" value="DUF4283 DOMAIN-CONTAINING PROTEIN"/>
    <property type="match status" value="1"/>
</dbReference>
<feature type="compositionally biased region" description="Polar residues" evidence="2">
    <location>
        <begin position="371"/>
        <end position="382"/>
    </location>
</feature>
<dbReference type="InterPro" id="IPR001878">
    <property type="entry name" value="Znf_CCHC"/>
</dbReference>
<dbReference type="PANTHER" id="PTHR31286">
    <property type="entry name" value="GLYCINE-RICH CELL WALL STRUCTURAL PROTEIN 1.8-LIKE"/>
    <property type="match status" value="1"/>
</dbReference>
<dbReference type="GO" id="GO:0008270">
    <property type="term" value="F:zinc ion binding"/>
    <property type="evidence" value="ECO:0007669"/>
    <property type="project" value="UniProtKB-KW"/>
</dbReference>
<evidence type="ECO:0000256" key="1">
    <source>
        <dbReference type="PROSITE-ProRule" id="PRU00047"/>
    </source>
</evidence>
<proteinExistence type="predicted"/>
<reference evidence="4" key="2">
    <citation type="journal article" date="2024" name="Plant">
        <title>Genomic evolution and insights into agronomic trait innovations of Sesamum species.</title>
        <authorList>
            <person name="Miao H."/>
            <person name="Wang L."/>
            <person name="Qu L."/>
            <person name="Liu H."/>
            <person name="Sun Y."/>
            <person name="Le M."/>
            <person name="Wang Q."/>
            <person name="Wei S."/>
            <person name="Zheng Y."/>
            <person name="Lin W."/>
            <person name="Duan Y."/>
            <person name="Cao H."/>
            <person name="Xiong S."/>
            <person name="Wang X."/>
            <person name="Wei L."/>
            <person name="Li C."/>
            <person name="Ma Q."/>
            <person name="Ju M."/>
            <person name="Zhao R."/>
            <person name="Li G."/>
            <person name="Mu C."/>
            <person name="Tian Q."/>
            <person name="Mei H."/>
            <person name="Zhang T."/>
            <person name="Gao T."/>
            <person name="Zhang H."/>
        </authorList>
    </citation>
    <scope>NUCLEOTIDE SEQUENCE</scope>
    <source>
        <strain evidence="4">K16</strain>
    </source>
</reference>
<accession>A0AAE1WPW5</accession>
<protein>
    <recommendedName>
        <fullName evidence="3">CCHC-type domain-containing protein</fullName>
    </recommendedName>
</protein>
<dbReference type="GO" id="GO:0003676">
    <property type="term" value="F:nucleic acid binding"/>
    <property type="evidence" value="ECO:0007669"/>
    <property type="project" value="InterPro"/>
</dbReference>
<sequence>MDSGLSRLQSALSLTETEDDGVVIASNLWNRFLLKFNHIIDRNRVLDGCPWSFEKNLLVLSPIGTNENPSDVNLDWADFHVHANGLPLSKMTKEVACLIGNHLGRFVDVDMDAAGHVWGSSMRIRVSMDLPNFCYLCGCLGHISKYCELCFSDDFIDPGDATPFGPWLRATNHSTGRNRSFTPHRVPAAPSFFPPSHTSSSHANSPAPHKQPSKGTSIFGSFTPPTSPRSRNPEFSKLHTLETPAASDPGVDAPPQSPRQIAAIELPSHPTLHLETTLNSFIHAPSLPFQSLSAPLITSISFPSSIHTPPLLPATHSQSQNTMLSFCCTSLKAKKPTPRKVISVSKKRKQAELPSSLSDLCTTPIHPANKNRQILSDISNGSAEAAWQPRREQ</sequence>
<dbReference type="AlphaFoldDB" id="A0AAE1WPW5"/>
<keyword evidence="1" id="KW-0862">Zinc</keyword>
<dbReference type="InterPro" id="IPR040256">
    <property type="entry name" value="At4g02000-like"/>
</dbReference>
<feature type="compositionally biased region" description="Low complexity" evidence="2">
    <location>
        <begin position="187"/>
        <end position="203"/>
    </location>
</feature>
<dbReference type="Proteomes" id="UP001289374">
    <property type="component" value="Unassembled WGS sequence"/>
</dbReference>
<feature type="region of interest" description="Disordered" evidence="2">
    <location>
        <begin position="371"/>
        <end position="393"/>
    </location>
</feature>
<keyword evidence="1" id="KW-0479">Metal-binding</keyword>
<reference evidence="4" key="1">
    <citation type="submission" date="2020-06" db="EMBL/GenBank/DDBJ databases">
        <authorList>
            <person name="Li T."/>
            <person name="Hu X."/>
            <person name="Zhang T."/>
            <person name="Song X."/>
            <person name="Zhang H."/>
            <person name="Dai N."/>
            <person name="Sheng W."/>
            <person name="Hou X."/>
            <person name="Wei L."/>
        </authorList>
    </citation>
    <scope>NUCLEOTIDE SEQUENCE</scope>
    <source>
        <strain evidence="4">K16</strain>
        <tissue evidence="4">Leaf</tissue>
    </source>
</reference>
<dbReference type="EMBL" id="JACGWL010000008">
    <property type="protein sequence ID" value="KAK4397094.1"/>
    <property type="molecule type" value="Genomic_DNA"/>
</dbReference>
<keyword evidence="1" id="KW-0863">Zinc-finger</keyword>
<feature type="compositionally biased region" description="Polar residues" evidence="2">
    <location>
        <begin position="213"/>
        <end position="230"/>
    </location>
</feature>